<dbReference type="PANTHER" id="PTHR36848:SF2">
    <property type="entry name" value="SECRETED PROTEIN"/>
    <property type="match status" value="1"/>
</dbReference>
<evidence type="ECO:0000313" key="2">
    <source>
        <dbReference type="EMBL" id="MFH8252640.1"/>
    </source>
</evidence>
<dbReference type="InterPro" id="IPR053161">
    <property type="entry name" value="Ulvan_degrading_GH"/>
</dbReference>
<keyword evidence="3" id="KW-1185">Reference proteome</keyword>
<evidence type="ECO:0000256" key="1">
    <source>
        <dbReference type="SAM" id="SignalP"/>
    </source>
</evidence>
<gene>
    <name evidence="2" type="ORF">ACH3VR_19895</name>
</gene>
<organism evidence="2 3">
    <name type="scientific">Microbacterium alkaliflavum</name>
    <dbReference type="NCBI Taxonomy" id="3248839"/>
    <lineage>
        <taxon>Bacteria</taxon>
        <taxon>Bacillati</taxon>
        <taxon>Actinomycetota</taxon>
        <taxon>Actinomycetes</taxon>
        <taxon>Micrococcales</taxon>
        <taxon>Microbacteriaceae</taxon>
        <taxon>Microbacterium</taxon>
    </lineage>
</organism>
<feature type="chain" id="PRO_5046291830" evidence="1">
    <location>
        <begin position="43"/>
        <end position="1061"/>
    </location>
</feature>
<dbReference type="InterPro" id="IPR006311">
    <property type="entry name" value="TAT_signal"/>
</dbReference>
<sequence length="1061" mass="111729">MGRTPHVSRRRLTTNKRRALATTAVVLAGLVAPLGVAGTALAAGQADQPPSAAAFAKLNPVTPLTTASFADPAQANMPWARWNFPPATATIAGLEADIQDAYDHNIAGLEIGQGGVPTMEQLTAIYNKANSLGITISLKAASALPGQTYSNADDYARRTLRNDRLVVGAGQSVNTLLPGPATGNPGTIVAVLAYQCSTAPCGTAGTVPLERSSVIDLTSTITATNTDGYNDGTTAGTLAWTAPSAPVGAQWVVLTFRAVPFGTTPETLSPEGTKQVTDAYDAYFAGGLGDLVKRNGGDFFVDSHASDPWGAPEELWASNMRQEFQDAAGYDIVPDLAALVDPTMAGAGLGGPPSPTALFYSFSDGTATRIRSDFNRVRSTLYTENRIVPFQDWAHTYNMKLRLQQEDGPITSIGDQLQTSAVLDRSEYESLTGSDQADIYRPMASANHMTGNTWYSTECCAVLNNSWMATTQDAIIRMNKEFAGGVNRPVYHVRPYIDTPVTTWPGNGFSATSKVSFSNAWSRVNPYWQDMASINDYFARNNLVLTQGAAKTDVAVYMRNYSSPSAFSTTDPNNRHWMDLGLQQAGYTWDYLDEALFDLPNATVTNKRLAEAGPAYKALIFDQFLYPTSNTARGSLTIEAANDILGYAKAGLPVVFVGAPTGTGGLPVSDDAVLAGIVAQILALGNVHQVASEADVPALLAQLGLKPAAEPAAPTTLLSVHRSDSSVAAEYYYLYNQGVDAAPAGNGTFGKNPSNLYEEPSACRVTTANNPCMATGAAVDTTVTLQGKGAPFLLDTFSGQITPIAQYSTDGDSVTVHVSLARDASTVIALLDQPKKIGVDNLPNRGVAATTADSAAFIGNSLVVRANRAGTYTTTLTNGRSVTSTIANVPAAIDLTNTAWHLDAQDWVPTNPYGTTGEAGTATTKKPVSLDLSALKAWPDIPELARASGIGTYTTTVTLPQGWDSSYGASLSLGQVSDTFTLKVNGKSVPVDLIGANADLGKALKAGANTIEVTVTTTLNNRLFQLDTAVANRGVLQNYGLVGPVVLTPYREATVVGGNTK</sequence>
<keyword evidence="1" id="KW-0732">Signal</keyword>
<dbReference type="Proteomes" id="UP001610861">
    <property type="component" value="Unassembled WGS sequence"/>
</dbReference>
<dbReference type="Gene3D" id="2.60.120.260">
    <property type="entry name" value="Galactose-binding domain-like"/>
    <property type="match status" value="1"/>
</dbReference>
<comment type="caution">
    <text evidence="2">The sequence shown here is derived from an EMBL/GenBank/DDBJ whole genome shotgun (WGS) entry which is preliminary data.</text>
</comment>
<proteinExistence type="predicted"/>
<dbReference type="InterPro" id="IPR008979">
    <property type="entry name" value="Galactose-bd-like_sf"/>
</dbReference>
<dbReference type="GO" id="GO:0016787">
    <property type="term" value="F:hydrolase activity"/>
    <property type="evidence" value="ECO:0007669"/>
    <property type="project" value="UniProtKB-KW"/>
</dbReference>
<keyword evidence="2" id="KW-0378">Hydrolase</keyword>
<reference evidence="2 3" key="1">
    <citation type="submission" date="2024-09" db="EMBL/GenBank/DDBJ databases">
        <authorList>
            <person name="Pan X."/>
        </authorList>
    </citation>
    <scope>NUCLEOTIDE SEQUENCE [LARGE SCALE GENOMIC DNA]</scope>
    <source>
        <strain evidence="2 3">B2969</strain>
    </source>
</reference>
<dbReference type="EMBL" id="JBIQWL010000011">
    <property type="protein sequence ID" value="MFH8252640.1"/>
    <property type="molecule type" value="Genomic_DNA"/>
</dbReference>
<protein>
    <submittedName>
        <fullName evidence="2">Glycosyl hydrolase</fullName>
    </submittedName>
</protein>
<feature type="signal peptide" evidence="1">
    <location>
        <begin position="1"/>
        <end position="42"/>
    </location>
</feature>
<accession>A0ABW7QCM6</accession>
<dbReference type="Pfam" id="PF17132">
    <property type="entry name" value="Glyco_hydro_106"/>
    <property type="match status" value="1"/>
</dbReference>
<dbReference type="SUPFAM" id="SSF49785">
    <property type="entry name" value="Galactose-binding domain-like"/>
    <property type="match status" value="1"/>
</dbReference>
<evidence type="ECO:0000313" key="3">
    <source>
        <dbReference type="Proteomes" id="UP001610861"/>
    </source>
</evidence>
<name>A0ABW7QCM6_9MICO</name>
<dbReference type="PROSITE" id="PS51318">
    <property type="entry name" value="TAT"/>
    <property type="match status" value="1"/>
</dbReference>
<dbReference type="PANTHER" id="PTHR36848">
    <property type="entry name" value="DNA-BINDING PROTEIN (PUTATIVE SECRETED PROTEIN)-RELATED"/>
    <property type="match status" value="1"/>
</dbReference>